<evidence type="ECO:0000313" key="3">
    <source>
        <dbReference type="EMBL" id="KYD34631.1"/>
    </source>
</evidence>
<dbReference type="InterPro" id="IPR008972">
    <property type="entry name" value="Cupredoxin"/>
</dbReference>
<dbReference type="GO" id="GO:0016491">
    <property type="term" value="F:oxidoreductase activity"/>
    <property type="evidence" value="ECO:0007669"/>
    <property type="project" value="InterPro"/>
</dbReference>
<evidence type="ECO:0000259" key="1">
    <source>
        <dbReference type="Pfam" id="PF07731"/>
    </source>
</evidence>
<name>A0A150ND61_GEOSE</name>
<dbReference type="Pfam" id="PF07731">
    <property type="entry name" value="Cu-oxidase_2"/>
    <property type="match status" value="1"/>
</dbReference>
<sequence length="85" mass="9662">MGTPAPRQAVNQAIPVRPTVQLPYKDSKRLKRNTINVAPGETWNIEFLANNPGNWVFHCHKPHHTTNMHSIKDMGGMLTMVRYAK</sequence>
<dbReference type="Gene3D" id="2.60.40.420">
    <property type="entry name" value="Cupredoxins - blue copper proteins"/>
    <property type="match status" value="1"/>
</dbReference>
<dbReference type="AlphaFoldDB" id="A0A150ND61"/>
<dbReference type="PATRIC" id="fig|1422.17.peg.2480"/>
<organism evidence="3 4">
    <name type="scientific">Geobacillus stearothermophilus</name>
    <name type="common">Bacillus stearothermophilus</name>
    <dbReference type="NCBI Taxonomy" id="1422"/>
    <lineage>
        <taxon>Bacteria</taxon>
        <taxon>Bacillati</taxon>
        <taxon>Bacillota</taxon>
        <taxon>Bacilli</taxon>
        <taxon>Bacillales</taxon>
        <taxon>Anoxybacillaceae</taxon>
        <taxon>Geobacillus</taxon>
    </lineage>
</organism>
<comment type="caution">
    <text evidence="3">The sequence shown here is derived from an EMBL/GenBank/DDBJ whole genome shotgun (WGS) entry which is preliminary data.</text>
</comment>
<dbReference type="Proteomes" id="UP000773850">
    <property type="component" value="Unassembled WGS sequence"/>
</dbReference>
<feature type="domain" description="Plastocyanin-like" evidence="1">
    <location>
        <begin position="25"/>
        <end position="67"/>
    </location>
</feature>
<dbReference type="EMBL" id="LUCS01000027">
    <property type="protein sequence ID" value="KAF6510861.1"/>
    <property type="molecule type" value="Genomic_DNA"/>
</dbReference>
<dbReference type="InterPro" id="IPR011706">
    <property type="entry name" value="Cu-oxidase_C"/>
</dbReference>
<reference evidence="3 4" key="1">
    <citation type="submission" date="2016-01" db="EMBL/GenBank/DDBJ databases">
        <title>Draft Genome Sequences of Seven Thermophilic Sporeformers Isolated from Foods.</title>
        <authorList>
            <person name="Berendsen E.M."/>
            <person name="Wells-Bennik M.H."/>
            <person name="Krawcyk A.O."/>
            <person name="De Jong A."/>
            <person name="Holsappel S."/>
            <person name="Eijlander R.T."/>
            <person name="Kuipers O.P."/>
        </authorList>
    </citation>
    <scope>NUCLEOTIDE SEQUENCE [LARGE SCALE GENOMIC DNA]</scope>
    <source>
        <strain evidence="3 4">B4114</strain>
    </source>
</reference>
<reference evidence="2 5" key="2">
    <citation type="submission" date="2016-03" db="EMBL/GenBank/DDBJ databases">
        <title>Spore heat resistance.</title>
        <authorList>
            <person name="Boekhorst J."/>
            <person name="Berendsen E.M."/>
            <person name="Wells-Bennik M.H."/>
            <person name="Kuipers O.P."/>
        </authorList>
    </citation>
    <scope>NUCLEOTIDE SEQUENCE [LARGE SCALE GENOMIC DNA]</scope>
    <source>
        <strain evidence="2 5">GS8</strain>
    </source>
</reference>
<keyword evidence="5" id="KW-1185">Reference proteome</keyword>
<evidence type="ECO:0000313" key="5">
    <source>
        <dbReference type="Proteomes" id="UP000773850"/>
    </source>
</evidence>
<proteinExistence type="predicted"/>
<dbReference type="Proteomes" id="UP000075517">
    <property type="component" value="Unassembled WGS sequence"/>
</dbReference>
<evidence type="ECO:0000313" key="2">
    <source>
        <dbReference type="EMBL" id="KAF6510861.1"/>
    </source>
</evidence>
<protein>
    <submittedName>
        <fullName evidence="2">Multicopper oxidase</fullName>
    </submittedName>
</protein>
<dbReference type="SUPFAM" id="SSF49503">
    <property type="entry name" value="Cupredoxins"/>
    <property type="match status" value="1"/>
</dbReference>
<gene>
    <name evidence="3" type="ORF">B4114_3046</name>
    <name evidence="2" type="ORF">GS8_1532</name>
</gene>
<dbReference type="EMBL" id="LQYY01000035">
    <property type="protein sequence ID" value="KYD34631.1"/>
    <property type="molecule type" value="Genomic_DNA"/>
</dbReference>
<accession>A0A150ND61</accession>
<dbReference type="GO" id="GO:0005507">
    <property type="term" value="F:copper ion binding"/>
    <property type="evidence" value="ECO:0007669"/>
    <property type="project" value="InterPro"/>
</dbReference>
<evidence type="ECO:0000313" key="4">
    <source>
        <dbReference type="Proteomes" id="UP000075517"/>
    </source>
</evidence>